<feature type="region of interest" description="Disordered" evidence="1">
    <location>
        <begin position="356"/>
        <end position="465"/>
    </location>
</feature>
<name>A0A367ZQQ7_9BACT</name>
<accession>A0A367ZQQ7</accession>
<gene>
    <name evidence="2" type="ORF">OZSIB_3221</name>
</gene>
<evidence type="ECO:0000313" key="3">
    <source>
        <dbReference type="Proteomes" id="UP000252355"/>
    </source>
</evidence>
<feature type="compositionally biased region" description="Pro residues" evidence="1">
    <location>
        <begin position="379"/>
        <end position="406"/>
    </location>
</feature>
<protein>
    <submittedName>
        <fullName evidence="2">Extensin-like protein</fullName>
    </submittedName>
</protein>
<feature type="compositionally biased region" description="Pro residues" evidence="1">
    <location>
        <begin position="440"/>
        <end position="456"/>
    </location>
</feature>
<sequence length="465" mass="51554">MERKLTIFLVVGLWLVMGGLGAEPAWAQISDADGLVLDIPEPPGAKQELPSPIPMIYEFVGGLMGGDQDRCLSNFDVPTFLAIIFGAPLKRLSPAEYQELFAYQVQVQRNEFRFLSRIMHRMAKDAKFNYSNPRFHNNVQCKVVVQMRTTKGNHTLELYARYSNERWAIYDYILDGKRFTQSFKEGLGNLKLDGYIASLRPFYDDFPGTRTIRNDEYGISLKVPSRFQIKEKISPNLLASVTGLDGQFLLHVQAAQYSTAQTLSQVAAEIKNTILPFNPRLYDQWKTDIAGVDIGHVLFQFEKNGKTLFTHMVIIPMGKKLVVLNFYHGSLPLMKHMTNIRDKMFDSLTLTRIEGRGGELSLPGDDLGLPASPATGEMTPPPPAMDEPQPMAPPPPQEPPEIPPPGPDEEPDIDTGEPPPPPPPGAGNATGEDQPEGDDYPPPPPPEPNADYPPPDESGGSEVSF</sequence>
<dbReference type="EMBL" id="QOQW01000006">
    <property type="protein sequence ID" value="RCK80475.1"/>
    <property type="molecule type" value="Genomic_DNA"/>
</dbReference>
<evidence type="ECO:0000256" key="1">
    <source>
        <dbReference type="SAM" id="MobiDB-lite"/>
    </source>
</evidence>
<dbReference type="Proteomes" id="UP000252355">
    <property type="component" value="Unassembled WGS sequence"/>
</dbReference>
<reference evidence="2 3" key="1">
    <citation type="submission" date="2018-05" db="EMBL/GenBank/DDBJ databases">
        <title>A metagenomic window into the 2 km-deep terrestrial subsurface aquifer revealed taxonomically and functionally diverse microbial community comprising novel uncultured bacterial lineages.</title>
        <authorList>
            <person name="Kadnikov V.V."/>
            <person name="Mardanov A.V."/>
            <person name="Beletsky A.V."/>
            <person name="Banks D."/>
            <person name="Pimenov N.V."/>
            <person name="Frank Y.A."/>
            <person name="Karnachuk O.V."/>
            <person name="Ravin N.V."/>
        </authorList>
    </citation>
    <scope>NUCLEOTIDE SEQUENCE [LARGE SCALE GENOMIC DNA]</scope>
    <source>
        <strain evidence="2">BY5</strain>
    </source>
</reference>
<dbReference type="AlphaFoldDB" id="A0A367ZQQ7"/>
<organism evidence="2 3">
    <name type="scientific">Candidatus Ozemobacter sibiricus</name>
    <dbReference type="NCBI Taxonomy" id="2268124"/>
    <lineage>
        <taxon>Bacteria</taxon>
        <taxon>Candidatus Ozemobacteria</taxon>
        <taxon>Candidatus Ozemobacterales</taxon>
        <taxon>Candidatus Ozemobacteraceae</taxon>
        <taxon>Candidatus Ozemobacter</taxon>
    </lineage>
</organism>
<comment type="caution">
    <text evidence="2">The sequence shown here is derived from an EMBL/GenBank/DDBJ whole genome shotgun (WGS) entry which is preliminary data.</text>
</comment>
<proteinExistence type="predicted"/>
<evidence type="ECO:0000313" key="2">
    <source>
        <dbReference type="EMBL" id="RCK80475.1"/>
    </source>
</evidence>